<gene>
    <name evidence="1" type="ORF">AKJ42_01265</name>
</gene>
<keyword evidence="2" id="KW-1185">Reference proteome</keyword>
<dbReference type="SUPFAM" id="SSF55282">
    <property type="entry name" value="RL5-like"/>
    <property type="match status" value="1"/>
</dbReference>
<dbReference type="PANTHER" id="PTHR38816:SF1">
    <property type="entry name" value="EXOSOME SUBUNIT"/>
    <property type="match status" value="1"/>
</dbReference>
<dbReference type="Proteomes" id="UP000070520">
    <property type="component" value="Unassembled WGS sequence"/>
</dbReference>
<dbReference type="EMBL" id="LHXW01000008">
    <property type="protein sequence ID" value="KXB00280.1"/>
    <property type="molecule type" value="Genomic_DNA"/>
</dbReference>
<protein>
    <recommendedName>
        <fullName evidence="3">Exosome protein</fullName>
    </recommendedName>
</protein>
<evidence type="ECO:0000313" key="2">
    <source>
        <dbReference type="Proteomes" id="UP000070520"/>
    </source>
</evidence>
<evidence type="ECO:0000313" key="1">
    <source>
        <dbReference type="EMBL" id="KXB00280.1"/>
    </source>
</evidence>
<sequence length="150" mass="17379">MKLPFKSVEVRSFVHATEDLKKVKEIFRSLLPEEIEIEESRAKGHHGDKITILSARINRNPDIREFWHQAMKMMPNKEKEKLSEIAVDRIADDCRLYLRFDKQAAVGEELILADSGDALHIRINVSAYPAKREIAVEEMRKFISSGLEFE</sequence>
<dbReference type="Gene3D" id="3.30.1440.10">
    <property type="match status" value="1"/>
</dbReference>
<proteinExistence type="predicted"/>
<dbReference type="Pfam" id="PF01877">
    <property type="entry name" value="RNA_binding"/>
    <property type="match status" value="1"/>
</dbReference>
<evidence type="ECO:0008006" key="3">
    <source>
        <dbReference type="Google" id="ProtNLM"/>
    </source>
</evidence>
<dbReference type="AlphaFoldDB" id="A0A133V1F4"/>
<dbReference type="PANTHER" id="PTHR38816">
    <property type="entry name" value="EXOSOME SUBUNIT, DUF54 FAMILY-RELATED"/>
    <property type="match status" value="1"/>
</dbReference>
<dbReference type="InterPro" id="IPR002739">
    <property type="entry name" value="PAB1135-like"/>
</dbReference>
<organism evidence="1 2">
    <name type="scientific">candidate division MSBL1 archaeon SCGC-AAA261C02</name>
    <dbReference type="NCBI Taxonomy" id="1698272"/>
    <lineage>
        <taxon>Archaea</taxon>
        <taxon>Methanobacteriati</taxon>
        <taxon>Methanobacteriota</taxon>
        <taxon>candidate division MSBL1</taxon>
    </lineage>
</organism>
<accession>A0A133V1F4</accession>
<comment type="caution">
    <text evidence="1">The sequence shown here is derived from an EMBL/GenBank/DDBJ whole genome shotgun (WGS) entry which is preliminary data.</text>
</comment>
<reference evidence="1 2" key="1">
    <citation type="journal article" date="2016" name="Sci. Rep.">
        <title>Metabolic traits of an uncultured archaeal lineage -MSBL1- from brine pools of the Red Sea.</title>
        <authorList>
            <person name="Mwirichia R."/>
            <person name="Alam I."/>
            <person name="Rashid M."/>
            <person name="Vinu M."/>
            <person name="Ba-Alawi W."/>
            <person name="Anthony Kamau A."/>
            <person name="Kamanda Ngugi D."/>
            <person name="Goker M."/>
            <person name="Klenk H.P."/>
            <person name="Bajic V."/>
            <person name="Stingl U."/>
        </authorList>
    </citation>
    <scope>NUCLEOTIDE SEQUENCE [LARGE SCALE GENOMIC DNA]</scope>
    <source>
        <strain evidence="1">SCGC-AAA261C02</strain>
    </source>
</reference>
<name>A0A133V1F4_9EURY</name>
<dbReference type="InterPro" id="IPR022803">
    <property type="entry name" value="Ribosomal_uL5_dom_sf"/>
</dbReference>